<organism evidence="7 8">
    <name type="scientific">Pseudoalteromonas piscicida</name>
    <dbReference type="NCBI Taxonomy" id="43662"/>
    <lineage>
        <taxon>Bacteria</taxon>
        <taxon>Pseudomonadati</taxon>
        <taxon>Pseudomonadota</taxon>
        <taxon>Gammaproteobacteria</taxon>
        <taxon>Alteromonadales</taxon>
        <taxon>Pseudoalteromonadaceae</taxon>
        <taxon>Pseudoalteromonas</taxon>
    </lineage>
</organism>
<dbReference type="Proteomes" id="UP000228621">
    <property type="component" value="Unassembled WGS sequence"/>
</dbReference>
<comment type="function">
    <text evidence="6">Involved in the assembly of lipopolysaccharide (LPS). Required for the translocation of LPS from the inner membrane to the outer membrane. Facilitates the transfer of LPS from the inner membrane to the periplasmic protein LptA. Could be a docking site for LptA.</text>
</comment>
<evidence type="ECO:0000256" key="3">
    <source>
        <dbReference type="ARBA" id="ARBA00022692"/>
    </source>
</evidence>
<proteinExistence type="inferred from homology"/>
<evidence type="ECO:0000256" key="5">
    <source>
        <dbReference type="ARBA" id="ARBA00023136"/>
    </source>
</evidence>
<dbReference type="AlphaFoldDB" id="A0A2A5JMH4"/>
<evidence type="ECO:0000313" key="8">
    <source>
        <dbReference type="Proteomes" id="UP000228621"/>
    </source>
</evidence>
<comment type="caution">
    <text evidence="7">The sequence shown here is derived from an EMBL/GenBank/DDBJ whole genome shotgun (WGS) entry which is preliminary data.</text>
</comment>
<dbReference type="GO" id="GO:0017089">
    <property type="term" value="F:glycolipid transfer activity"/>
    <property type="evidence" value="ECO:0007669"/>
    <property type="project" value="TreeGrafter"/>
</dbReference>
<keyword evidence="3 6" id="KW-0812">Transmembrane</keyword>
<comment type="subcellular location">
    <subcellularLocation>
        <location evidence="6">Cell inner membrane</location>
        <topology evidence="6">Single-pass membrane protein</topology>
    </subcellularLocation>
</comment>
<gene>
    <name evidence="6 7" type="primary">lptC</name>
    <name evidence="7" type="ORF">CEX98_16770</name>
</gene>
<dbReference type="PANTHER" id="PTHR37481">
    <property type="entry name" value="LIPOPOLYSACCHARIDE EXPORT SYSTEM PROTEIN LPTC"/>
    <property type="match status" value="1"/>
</dbReference>
<keyword evidence="5 6" id="KW-0472">Membrane</keyword>
<evidence type="ECO:0000256" key="6">
    <source>
        <dbReference type="HAMAP-Rule" id="MF_01915"/>
    </source>
</evidence>
<sequence>MTVMRVVLLIVFASLMVWMWSPMFNPAEVDTKSEDEPLAKPDYVARALEQTTYSENGLLNYQVTADKMELYQDLGFSHFEKPIFTLYNGEQNWQISASEATLYENNTLILEGNVLAKNLTPDAMISDINADNVRVEIKQKLMKSEHPVVITGPSLKITGKGLHADLQKQVIELINHTKTIYYDQ</sequence>
<name>A0A2A5JMH4_PSEO7</name>
<evidence type="ECO:0000256" key="4">
    <source>
        <dbReference type="ARBA" id="ARBA00022989"/>
    </source>
</evidence>
<dbReference type="InterPro" id="IPR026265">
    <property type="entry name" value="LptC"/>
</dbReference>
<dbReference type="GO" id="GO:0043165">
    <property type="term" value="P:Gram-negative-bacterium-type cell outer membrane assembly"/>
    <property type="evidence" value="ECO:0007669"/>
    <property type="project" value="UniProtKB-UniRule"/>
</dbReference>
<dbReference type="GO" id="GO:0005886">
    <property type="term" value="C:plasma membrane"/>
    <property type="evidence" value="ECO:0007669"/>
    <property type="project" value="UniProtKB-SubCell"/>
</dbReference>
<dbReference type="HAMAP" id="MF_01915">
    <property type="entry name" value="LPS_assembly_LptC"/>
    <property type="match status" value="1"/>
</dbReference>
<dbReference type="InterPro" id="IPR052363">
    <property type="entry name" value="LPS_export_LptC"/>
</dbReference>
<dbReference type="RefSeq" id="WP_099643179.1">
    <property type="nucleotide sequence ID" value="NZ_NKHF01000077.1"/>
</dbReference>
<keyword evidence="1 6" id="KW-1003">Cell membrane</keyword>
<protein>
    <recommendedName>
        <fullName evidence="6">Lipopolysaccharide export system protein LptC</fullName>
    </recommendedName>
</protein>
<dbReference type="Pfam" id="PF06835">
    <property type="entry name" value="LptC"/>
    <property type="match status" value="1"/>
</dbReference>
<evidence type="ECO:0000313" key="7">
    <source>
        <dbReference type="EMBL" id="PCK30626.1"/>
    </source>
</evidence>
<comment type="subunit">
    <text evidence="6">Component of the lipopolysaccharide transport and assembly complex. Interacts with LptA and the LptBFG transporter complex.</text>
</comment>
<dbReference type="EMBL" id="NKHF01000077">
    <property type="protein sequence ID" value="PCK30626.1"/>
    <property type="molecule type" value="Genomic_DNA"/>
</dbReference>
<dbReference type="OrthoDB" id="6193381at2"/>
<keyword evidence="4 6" id="KW-1133">Transmembrane helix</keyword>
<comment type="similarity">
    <text evidence="6">Belongs to the LptC family.</text>
</comment>
<evidence type="ECO:0000256" key="1">
    <source>
        <dbReference type="ARBA" id="ARBA00022475"/>
    </source>
</evidence>
<keyword evidence="2 6" id="KW-0997">Cell inner membrane</keyword>
<dbReference type="Gene3D" id="2.60.450.10">
    <property type="entry name" value="Lipopolysaccharide (LPS) transport protein A like domain"/>
    <property type="match status" value="1"/>
</dbReference>
<dbReference type="InterPro" id="IPR010664">
    <property type="entry name" value="LipoPS_assembly_LptC-rel"/>
</dbReference>
<dbReference type="GO" id="GO:0030288">
    <property type="term" value="C:outer membrane-bounded periplasmic space"/>
    <property type="evidence" value="ECO:0007669"/>
    <property type="project" value="TreeGrafter"/>
</dbReference>
<accession>A0A2A5JMH4</accession>
<dbReference type="GO" id="GO:0015221">
    <property type="term" value="F:lipopolysaccharide transmembrane transporter activity"/>
    <property type="evidence" value="ECO:0007669"/>
    <property type="project" value="InterPro"/>
</dbReference>
<reference evidence="8" key="1">
    <citation type="journal article" date="2019" name="Genome Announc.">
        <title>Draft Genome Sequence of Pseudoalteromonas piscicida Strain 36Y ROTHPW, an Hypersaline Seawater Isolate from the South Coast of Sonora, Mexico.</title>
        <authorList>
            <person name="Sanchez-Diaz R."/>
            <person name="Molina-Garza Z.J."/>
            <person name="Cruz-Suarez L.E."/>
            <person name="Selvin J."/>
            <person name="Kiran G.S."/>
            <person name="Ibarra-Gamez J.C."/>
            <person name="Gomez-Gil B."/>
            <person name="Galaviz-Silva L."/>
        </authorList>
    </citation>
    <scope>NUCLEOTIDE SEQUENCE [LARGE SCALE GENOMIC DNA]</scope>
    <source>
        <strain evidence="8">36Y_RITHPW</strain>
    </source>
</reference>
<dbReference type="NCBIfam" id="TIGR04409">
    <property type="entry name" value="LptC_YrbK"/>
    <property type="match status" value="1"/>
</dbReference>
<evidence type="ECO:0000256" key="2">
    <source>
        <dbReference type="ARBA" id="ARBA00022519"/>
    </source>
</evidence>
<dbReference type="PANTHER" id="PTHR37481:SF1">
    <property type="entry name" value="LIPOPOLYSACCHARIDE EXPORT SYSTEM PROTEIN LPTC"/>
    <property type="match status" value="1"/>
</dbReference>
<dbReference type="PIRSF" id="PIRSF028513">
    <property type="entry name" value="LptC"/>
    <property type="match status" value="1"/>
</dbReference>
<keyword evidence="8" id="KW-1185">Reference proteome</keyword>